<proteinExistence type="predicted"/>
<dbReference type="EMBL" id="HE573022">
    <property type="protein sequence ID" value="CCC48269.1"/>
    <property type="molecule type" value="Genomic_DNA"/>
</dbReference>
<gene>
    <name evidence="1" type="ORF">TVY486_0600600</name>
</gene>
<dbReference type="VEuPathDB" id="TriTrypDB:TvY486_0600600"/>
<accession>G0TWD1</accession>
<sequence>MLHIDRSRGRGPELRMHLTFGVRATIACLTPHRGQVVPWDFFHVQHCAGLAAWGAICPRGLCWRLAVCSGLQASCSLRLKALNRMSMRRGVLQRLRRAGLLALVNVPNSAKCVAMGIVLKKLVISVGLDMTL</sequence>
<name>G0TWD1_TRYVY</name>
<reference evidence="1" key="1">
    <citation type="journal article" date="2012" name="Proc. Natl. Acad. Sci. U.S.A.">
        <title>Antigenic diversity is generated by distinct evolutionary mechanisms in African trypanosome species.</title>
        <authorList>
            <person name="Jackson A.P."/>
            <person name="Berry A."/>
            <person name="Aslett M."/>
            <person name="Allison H.C."/>
            <person name="Burton P."/>
            <person name="Vavrova-Anderson J."/>
            <person name="Brown R."/>
            <person name="Browne H."/>
            <person name="Corton N."/>
            <person name="Hauser H."/>
            <person name="Gamble J."/>
            <person name="Gilderthorp R."/>
            <person name="Marcello L."/>
            <person name="McQuillan J."/>
            <person name="Otto T.D."/>
            <person name="Quail M.A."/>
            <person name="Sanders M.J."/>
            <person name="van Tonder A."/>
            <person name="Ginger M.L."/>
            <person name="Field M.C."/>
            <person name="Barry J.D."/>
            <person name="Hertz-Fowler C."/>
            <person name="Berriman M."/>
        </authorList>
    </citation>
    <scope>NUCLEOTIDE SEQUENCE</scope>
    <source>
        <strain evidence="1">Y486</strain>
    </source>
</reference>
<protein>
    <submittedName>
        <fullName evidence="1">Uncharacterized protein</fullName>
    </submittedName>
</protein>
<evidence type="ECO:0000313" key="1">
    <source>
        <dbReference type="EMBL" id="CCC48269.1"/>
    </source>
</evidence>
<dbReference type="AlphaFoldDB" id="G0TWD1"/>
<organism evidence="1">
    <name type="scientific">Trypanosoma vivax (strain Y486)</name>
    <dbReference type="NCBI Taxonomy" id="1055687"/>
    <lineage>
        <taxon>Eukaryota</taxon>
        <taxon>Discoba</taxon>
        <taxon>Euglenozoa</taxon>
        <taxon>Kinetoplastea</taxon>
        <taxon>Metakinetoplastina</taxon>
        <taxon>Trypanosomatida</taxon>
        <taxon>Trypanosomatidae</taxon>
        <taxon>Trypanosoma</taxon>
        <taxon>Duttonella</taxon>
    </lineage>
</organism>